<comment type="similarity">
    <text evidence="2">Belongs to the HAD-like hydrolase superfamily. CbbY/CbbZ/Gph/YieH family.</text>
</comment>
<dbReference type="InterPro" id="IPR036412">
    <property type="entry name" value="HAD-like_sf"/>
</dbReference>
<dbReference type="AlphaFoldDB" id="A0A846HGI4"/>
<dbReference type="PANTHER" id="PTHR46193:SF21">
    <property type="entry name" value="SLL1138 PROTEIN"/>
    <property type="match status" value="1"/>
</dbReference>
<sequence length="254" mass="28751">MSLKAVLFNFNGVIINDDSIHEELIKQILIEENLTLKKGEYQQVCLGKCDRSCVRELLASRGRVKSEDDLTVLLNRKAAMYALEVEKIEKLPLYAGLDDLIFKVRSRNLKLALVSDAIRKEISLVLERAKLAEYFKVIVAGDDIATTKPKPDGYLLAVERLNQEYTDLNLQPCECLVIEDTPAGIQAGKRAGMQVLGVANTYPFHMLQRCCNWTVDYLTDLELERVEEVFSHYEPQQSLQGNAIIDDGSRQKDD</sequence>
<dbReference type="Gene3D" id="1.10.150.240">
    <property type="entry name" value="Putative phosphatase, domain 2"/>
    <property type="match status" value="1"/>
</dbReference>
<dbReference type="InterPro" id="IPR041492">
    <property type="entry name" value="HAD_2"/>
</dbReference>
<name>A0A846HGI4_9CYAN</name>
<proteinExistence type="inferred from homology"/>
<organism evidence="5 6">
    <name type="scientific">Hassallia byssoidea VB512170</name>
    <dbReference type="NCBI Taxonomy" id="1304833"/>
    <lineage>
        <taxon>Bacteria</taxon>
        <taxon>Bacillati</taxon>
        <taxon>Cyanobacteriota</taxon>
        <taxon>Cyanophyceae</taxon>
        <taxon>Nostocales</taxon>
        <taxon>Tolypothrichaceae</taxon>
        <taxon>Hassallia</taxon>
    </lineage>
</organism>
<reference evidence="5 6" key="1">
    <citation type="journal article" date="2015" name="Genome Announc.">
        <title>Draft Genome Sequence of Cyanobacterium Hassallia byssoidea Strain VB512170, Isolated from Monuments in India.</title>
        <authorList>
            <person name="Singh D."/>
            <person name="Chandrababunaidu M.M."/>
            <person name="Panda A."/>
            <person name="Sen D."/>
            <person name="Bhattacharyya S."/>
            <person name="Adhikary S.P."/>
            <person name="Tripathy S."/>
        </authorList>
    </citation>
    <scope>NUCLEOTIDE SEQUENCE [LARGE SCALE GENOMIC DNA]</scope>
    <source>
        <strain evidence="5 6">VB512170</strain>
    </source>
</reference>
<keyword evidence="6" id="KW-1185">Reference proteome</keyword>
<dbReference type="Proteomes" id="UP000031549">
    <property type="component" value="Unassembled WGS sequence"/>
</dbReference>
<dbReference type="GO" id="GO:0046872">
    <property type="term" value="F:metal ion binding"/>
    <property type="evidence" value="ECO:0007669"/>
    <property type="project" value="UniProtKB-KW"/>
</dbReference>
<dbReference type="Pfam" id="PF13419">
    <property type="entry name" value="HAD_2"/>
    <property type="match status" value="1"/>
</dbReference>
<dbReference type="SUPFAM" id="SSF56784">
    <property type="entry name" value="HAD-like"/>
    <property type="match status" value="1"/>
</dbReference>
<evidence type="ECO:0000256" key="2">
    <source>
        <dbReference type="ARBA" id="ARBA00006171"/>
    </source>
</evidence>
<accession>A0A846HGI4</accession>
<dbReference type="InterPro" id="IPR023198">
    <property type="entry name" value="PGP-like_dom2"/>
</dbReference>
<dbReference type="NCBIfam" id="TIGR01509">
    <property type="entry name" value="HAD-SF-IA-v3"/>
    <property type="match status" value="1"/>
</dbReference>
<dbReference type="Gene3D" id="3.40.50.1000">
    <property type="entry name" value="HAD superfamily/HAD-like"/>
    <property type="match status" value="1"/>
</dbReference>
<evidence type="ECO:0000256" key="1">
    <source>
        <dbReference type="ARBA" id="ARBA00001946"/>
    </source>
</evidence>
<dbReference type="GO" id="GO:0003824">
    <property type="term" value="F:catalytic activity"/>
    <property type="evidence" value="ECO:0007669"/>
    <property type="project" value="UniProtKB-ARBA"/>
</dbReference>
<dbReference type="RefSeq" id="WP_052325260.1">
    <property type="nucleotide sequence ID" value="NZ_JTCM02000113.1"/>
</dbReference>
<protein>
    <submittedName>
        <fullName evidence="5">HAD family phosphatase</fullName>
    </submittedName>
</protein>
<comment type="cofactor">
    <cofactor evidence="1">
        <name>Mg(2+)</name>
        <dbReference type="ChEBI" id="CHEBI:18420"/>
    </cofactor>
</comment>
<comment type="caution">
    <text evidence="5">The sequence shown here is derived from an EMBL/GenBank/DDBJ whole genome shotgun (WGS) entry which is preliminary data.</text>
</comment>
<dbReference type="InterPro" id="IPR051600">
    <property type="entry name" value="Beta-PGM-like"/>
</dbReference>
<dbReference type="InterPro" id="IPR006439">
    <property type="entry name" value="HAD-SF_hydro_IA"/>
</dbReference>
<evidence type="ECO:0000256" key="4">
    <source>
        <dbReference type="ARBA" id="ARBA00022842"/>
    </source>
</evidence>
<evidence type="ECO:0000256" key="3">
    <source>
        <dbReference type="ARBA" id="ARBA00022723"/>
    </source>
</evidence>
<keyword evidence="4" id="KW-0460">Magnesium</keyword>
<dbReference type="PANTHER" id="PTHR46193">
    <property type="entry name" value="6-PHOSPHOGLUCONATE PHOSPHATASE"/>
    <property type="match status" value="1"/>
</dbReference>
<evidence type="ECO:0000313" key="5">
    <source>
        <dbReference type="EMBL" id="NEU76482.1"/>
    </source>
</evidence>
<gene>
    <name evidence="5" type="ORF">PI95_029205</name>
</gene>
<dbReference type="EMBL" id="JTCM02000113">
    <property type="protein sequence ID" value="NEU76482.1"/>
    <property type="molecule type" value="Genomic_DNA"/>
</dbReference>
<keyword evidence="3" id="KW-0479">Metal-binding</keyword>
<dbReference type="InterPro" id="IPR023214">
    <property type="entry name" value="HAD_sf"/>
</dbReference>
<evidence type="ECO:0000313" key="6">
    <source>
        <dbReference type="Proteomes" id="UP000031549"/>
    </source>
</evidence>